<name>G7GN78_9ACTN</name>
<evidence type="ECO:0000313" key="2">
    <source>
        <dbReference type="Proteomes" id="UP000006023"/>
    </source>
</evidence>
<protein>
    <submittedName>
        <fullName evidence="1">Uncharacterized protein</fullName>
    </submittedName>
</protein>
<comment type="caution">
    <text evidence="1">The sequence shown here is derived from an EMBL/GenBank/DDBJ whole genome shotgun (WGS) entry which is preliminary data.</text>
</comment>
<accession>G7GN78</accession>
<reference evidence="1 2" key="1">
    <citation type="submission" date="2011-11" db="EMBL/GenBank/DDBJ databases">
        <title>Whole genome shotgun sequence of Gordonia amarae NBRC 15530.</title>
        <authorList>
            <person name="Takarada H."/>
            <person name="Hosoyama A."/>
            <person name="Tsuchikane K."/>
            <person name="Katsumata H."/>
            <person name="Yamazaki S."/>
            <person name="Fujita N."/>
        </authorList>
    </citation>
    <scope>NUCLEOTIDE SEQUENCE [LARGE SCALE GENOMIC DNA]</scope>
    <source>
        <strain evidence="1 2">NBRC 15530</strain>
    </source>
</reference>
<organism evidence="1 2">
    <name type="scientific">Gordonia amarae NBRC 15530</name>
    <dbReference type="NCBI Taxonomy" id="1075090"/>
    <lineage>
        <taxon>Bacteria</taxon>
        <taxon>Bacillati</taxon>
        <taxon>Actinomycetota</taxon>
        <taxon>Actinomycetes</taxon>
        <taxon>Mycobacteriales</taxon>
        <taxon>Gordoniaceae</taxon>
        <taxon>Gordonia</taxon>
    </lineage>
</organism>
<sequence>MDNFWLTPRCDSTPAYTRRMSEVRDELHHLIDSLPEDQVEQVLSDVRRRAAPRDVPGANAFAWIGSGVANDDVTDLSTNPEHLEGFGRDSL</sequence>
<evidence type="ECO:0000313" key="1">
    <source>
        <dbReference type="EMBL" id="GAB05053.1"/>
    </source>
</evidence>
<dbReference type="AlphaFoldDB" id="G7GN78"/>
<dbReference type="STRING" id="1075090.GOAMR_26_00260"/>
<dbReference type="EMBL" id="BAED01000026">
    <property type="protein sequence ID" value="GAB05053.1"/>
    <property type="molecule type" value="Genomic_DNA"/>
</dbReference>
<dbReference type="Proteomes" id="UP000006023">
    <property type="component" value="Unassembled WGS sequence"/>
</dbReference>
<dbReference type="eggNOG" id="ENOG502ZSYY">
    <property type="taxonomic scope" value="Bacteria"/>
</dbReference>
<keyword evidence="2" id="KW-1185">Reference proteome</keyword>
<proteinExistence type="predicted"/>
<gene>
    <name evidence="1" type="ORF">GOAMR_26_00260</name>
</gene>